<keyword evidence="5" id="KW-1185">Reference proteome</keyword>
<dbReference type="InterPro" id="IPR006140">
    <property type="entry name" value="D-isomer_DH_NAD-bd"/>
</dbReference>
<dbReference type="AlphaFoldDB" id="A0A640WFJ5"/>
<dbReference type="RefSeq" id="WP_149434620.1">
    <property type="nucleotide sequence ID" value="NZ_VTPX01000003.1"/>
</dbReference>
<protein>
    <submittedName>
        <fullName evidence="4">D-2-hydroxyacid dehydrogenase</fullName>
    </submittedName>
</protein>
<dbReference type="SUPFAM" id="SSF51735">
    <property type="entry name" value="NAD(P)-binding Rossmann-fold domains"/>
    <property type="match status" value="1"/>
</dbReference>
<accession>A0A640WFJ5</accession>
<dbReference type="GO" id="GO:0051287">
    <property type="term" value="F:NAD binding"/>
    <property type="evidence" value="ECO:0007669"/>
    <property type="project" value="InterPro"/>
</dbReference>
<dbReference type="CDD" id="cd05300">
    <property type="entry name" value="2-Hacid_dh_1"/>
    <property type="match status" value="1"/>
</dbReference>
<dbReference type="PANTHER" id="PTHR43333:SF1">
    <property type="entry name" value="D-ISOMER SPECIFIC 2-HYDROXYACID DEHYDROGENASE NAD-BINDING DOMAIN-CONTAINING PROTEIN"/>
    <property type="match status" value="1"/>
</dbReference>
<evidence type="ECO:0000256" key="1">
    <source>
        <dbReference type="ARBA" id="ARBA00023002"/>
    </source>
</evidence>
<organism evidence="4 5">
    <name type="scientific">Salinicola corii</name>
    <dbReference type="NCBI Taxonomy" id="2606937"/>
    <lineage>
        <taxon>Bacteria</taxon>
        <taxon>Pseudomonadati</taxon>
        <taxon>Pseudomonadota</taxon>
        <taxon>Gammaproteobacteria</taxon>
        <taxon>Oceanospirillales</taxon>
        <taxon>Halomonadaceae</taxon>
        <taxon>Salinicola</taxon>
    </lineage>
</organism>
<evidence type="ECO:0000313" key="4">
    <source>
        <dbReference type="EMBL" id="KAA0019027.1"/>
    </source>
</evidence>
<keyword evidence="1" id="KW-0560">Oxidoreductase</keyword>
<dbReference type="InterPro" id="IPR036291">
    <property type="entry name" value="NAD(P)-bd_dom_sf"/>
</dbReference>
<reference evidence="4 5" key="1">
    <citation type="submission" date="2019-08" db="EMBL/GenBank/DDBJ databases">
        <title>Bioinformatics analysis of the strain L3 and L5.</title>
        <authorList>
            <person name="Li X."/>
        </authorList>
    </citation>
    <scope>NUCLEOTIDE SEQUENCE [LARGE SCALE GENOMIC DNA]</scope>
    <source>
        <strain evidence="4 5">L3</strain>
    </source>
</reference>
<comment type="caution">
    <text evidence="4">The sequence shown here is derived from an EMBL/GenBank/DDBJ whole genome shotgun (WGS) entry which is preliminary data.</text>
</comment>
<sequence>MNEGRLRVAVATPLSEELCEWIEAREPRLALIRDQSLLPPMRHPADFGGDPAFRRTPEQEARFDALLADAEVLYGIPDVDPARLARAVEANPALRWVHIMAAGGGGQVNAANLSAEQLERVRFTTSAGVHGGPLAEYAVFGVLAGAKQLPRILDQQRAHHWSGRWMMGQVSEQRVLLLGLGGIGREVARKLSLLGAHVMGVSRHQRPVEHVDEIVSPDRLHEAAGRADAVVSSLPGTAATQGMVDDALLAAMKPGVTIVNVGRGTVIDEPALIRALERGQVGLAVLDVTAVEPLDPESPLWDLPNVLLTPHTAALSESEDRLIAELFADNARRYLDGEPLLNRVNTVEFY</sequence>
<feature type="domain" description="D-isomer specific 2-hydroxyacid dehydrogenase NAD-binding" evidence="3">
    <location>
        <begin position="142"/>
        <end position="313"/>
    </location>
</feature>
<dbReference type="Gene3D" id="3.40.50.720">
    <property type="entry name" value="NAD(P)-binding Rossmann-like Domain"/>
    <property type="match status" value="2"/>
</dbReference>
<dbReference type="Pfam" id="PF02826">
    <property type="entry name" value="2-Hacid_dh_C"/>
    <property type="match status" value="1"/>
</dbReference>
<gene>
    <name evidence="4" type="ORF">F0A16_06635</name>
</gene>
<dbReference type="EMBL" id="VTPX01000003">
    <property type="protein sequence ID" value="KAA0019027.1"/>
    <property type="molecule type" value="Genomic_DNA"/>
</dbReference>
<evidence type="ECO:0000313" key="5">
    <source>
        <dbReference type="Proteomes" id="UP000466024"/>
    </source>
</evidence>
<dbReference type="GO" id="GO:0016491">
    <property type="term" value="F:oxidoreductase activity"/>
    <property type="evidence" value="ECO:0007669"/>
    <property type="project" value="UniProtKB-KW"/>
</dbReference>
<dbReference type="Proteomes" id="UP000466024">
    <property type="component" value="Unassembled WGS sequence"/>
</dbReference>
<evidence type="ECO:0000256" key="2">
    <source>
        <dbReference type="ARBA" id="ARBA00023027"/>
    </source>
</evidence>
<name>A0A640WFJ5_9GAMM</name>
<proteinExistence type="predicted"/>
<dbReference type="PANTHER" id="PTHR43333">
    <property type="entry name" value="2-HACID_DH_C DOMAIN-CONTAINING PROTEIN"/>
    <property type="match status" value="1"/>
</dbReference>
<evidence type="ECO:0000259" key="3">
    <source>
        <dbReference type="Pfam" id="PF02826"/>
    </source>
</evidence>
<keyword evidence="2" id="KW-0520">NAD</keyword>